<reference evidence="3 4" key="1">
    <citation type="submission" date="2015-02" db="EMBL/GenBank/DDBJ databases">
        <title>Genome Sequencing of Rickettsiales.</title>
        <authorList>
            <person name="Daugherty S.C."/>
            <person name="Su Q."/>
            <person name="Abolude K."/>
            <person name="Beier-Sexton M."/>
            <person name="Carlyon J.A."/>
            <person name="Carter R."/>
            <person name="Day N.P."/>
            <person name="Dumler S.J."/>
            <person name="Dyachenko V."/>
            <person name="Godinez A."/>
            <person name="Kurtti T.J."/>
            <person name="Lichay M."/>
            <person name="Mullins K.E."/>
            <person name="Ott S."/>
            <person name="Pappas-Brown V."/>
            <person name="Paris D.H."/>
            <person name="Patel P."/>
            <person name="Richards A.L."/>
            <person name="Sadzewicz L."/>
            <person name="Sears K."/>
            <person name="Seidman D."/>
            <person name="Sengamalay N."/>
            <person name="Stenos J."/>
            <person name="Tallon L.J."/>
            <person name="Vincent G."/>
            <person name="Fraser C.M."/>
            <person name="Munderloh U."/>
            <person name="Dunning-Hotopp J.C."/>
        </authorList>
    </citation>
    <scope>NUCLEOTIDE SEQUENCE [LARGE SCALE GENOMIC DNA]</scope>
    <source>
        <strain evidence="3 4">Gilliam</strain>
    </source>
</reference>
<evidence type="ECO:0000313" key="4">
    <source>
        <dbReference type="Proteomes" id="UP000033769"/>
    </source>
</evidence>
<keyword evidence="1" id="KW-1133">Transmembrane helix</keyword>
<feature type="transmembrane region" description="Helical" evidence="1">
    <location>
        <begin position="66"/>
        <end position="84"/>
    </location>
</feature>
<evidence type="ECO:0000313" key="3">
    <source>
        <dbReference type="EMBL" id="KJV54270.1"/>
    </source>
</evidence>
<keyword evidence="1" id="KW-0812">Transmembrane</keyword>
<gene>
    <name evidence="3" type="ORF">OTSGILL_0158</name>
    <name evidence="2" type="ORF">OTSGILL_1669</name>
</gene>
<protein>
    <submittedName>
        <fullName evidence="3">Uncharacterized protein</fullName>
    </submittedName>
</protein>
<organism evidence="3 4">
    <name type="scientific">Orientia tsutsugamushi str. Gilliam</name>
    <dbReference type="NCBI Taxonomy" id="1359184"/>
    <lineage>
        <taxon>Bacteria</taxon>
        <taxon>Pseudomonadati</taxon>
        <taxon>Pseudomonadota</taxon>
        <taxon>Alphaproteobacteria</taxon>
        <taxon>Rickettsiales</taxon>
        <taxon>Rickettsiaceae</taxon>
        <taxon>Rickettsieae</taxon>
        <taxon>Orientia</taxon>
    </lineage>
</organism>
<keyword evidence="1" id="KW-0472">Membrane</keyword>
<accession>A0A0F3MEU6</accession>
<comment type="caution">
    <text evidence="3">The sequence shown here is derived from an EMBL/GenBank/DDBJ whole genome shotgun (WGS) entry which is preliminary data.</text>
</comment>
<evidence type="ECO:0000256" key="1">
    <source>
        <dbReference type="SAM" id="Phobius"/>
    </source>
</evidence>
<name>A0A0F3MEU6_ORITS</name>
<dbReference type="EMBL" id="LANO01000001">
    <property type="protein sequence ID" value="KJV54270.1"/>
    <property type="molecule type" value="Genomic_DNA"/>
</dbReference>
<evidence type="ECO:0000313" key="2">
    <source>
        <dbReference type="EMBL" id="KJV52200.1"/>
    </source>
</evidence>
<dbReference type="Proteomes" id="UP000033769">
    <property type="component" value="Unassembled WGS sequence"/>
</dbReference>
<proteinExistence type="predicted"/>
<sequence>MLTSFERGILIIFLQVLVHNTILNNLNIDHCNTCIYIFLTVSYSKFAFANMRAINKWLLIKTIFNISHNYNCVLFLVCLLYYAFHTFSYPKLALYKCYNGQCSGY</sequence>
<dbReference type="EMBL" id="LANO01000028">
    <property type="protein sequence ID" value="KJV52200.1"/>
    <property type="molecule type" value="Genomic_DNA"/>
</dbReference>
<dbReference type="AlphaFoldDB" id="A0A0F3MEU6"/>